<proteinExistence type="predicted"/>
<evidence type="ECO:0000256" key="1">
    <source>
        <dbReference type="SAM" id="MobiDB-lite"/>
    </source>
</evidence>
<dbReference type="Proteomes" id="UP001324115">
    <property type="component" value="Unassembled WGS sequence"/>
</dbReference>
<dbReference type="Gene3D" id="1.10.340.70">
    <property type="match status" value="1"/>
</dbReference>
<protein>
    <recommendedName>
        <fullName evidence="4">Integrase zinc-binding domain-containing protein</fullName>
    </recommendedName>
</protein>
<dbReference type="EMBL" id="JAXUIC010000004">
    <property type="protein sequence ID" value="KAK4595051.1"/>
    <property type="molecule type" value="Genomic_DNA"/>
</dbReference>
<organism evidence="2 3">
    <name type="scientific">Quercus rubra</name>
    <name type="common">Northern red oak</name>
    <name type="synonym">Quercus borealis</name>
    <dbReference type="NCBI Taxonomy" id="3512"/>
    <lineage>
        <taxon>Eukaryota</taxon>
        <taxon>Viridiplantae</taxon>
        <taxon>Streptophyta</taxon>
        <taxon>Embryophyta</taxon>
        <taxon>Tracheophyta</taxon>
        <taxon>Spermatophyta</taxon>
        <taxon>Magnoliopsida</taxon>
        <taxon>eudicotyledons</taxon>
        <taxon>Gunneridae</taxon>
        <taxon>Pentapetalae</taxon>
        <taxon>rosids</taxon>
        <taxon>fabids</taxon>
        <taxon>Fagales</taxon>
        <taxon>Fagaceae</taxon>
        <taxon>Quercus</taxon>
    </lineage>
</organism>
<gene>
    <name evidence="2" type="ORF">RGQ29_018698</name>
</gene>
<feature type="compositionally biased region" description="Basic and acidic residues" evidence="1">
    <location>
        <begin position="1"/>
        <end position="17"/>
    </location>
</feature>
<evidence type="ECO:0008006" key="4">
    <source>
        <dbReference type="Google" id="ProtNLM"/>
    </source>
</evidence>
<name>A0AAN7FPJ6_QUERU</name>
<feature type="region of interest" description="Disordered" evidence="1">
    <location>
        <begin position="1"/>
        <end position="24"/>
    </location>
</feature>
<reference evidence="2 3" key="1">
    <citation type="journal article" date="2023" name="G3 (Bethesda)">
        <title>A haplotype-resolved chromosome-scale genome for Quercus rubra L. provides insights into the genetics of adaptive traits for red oak species.</title>
        <authorList>
            <person name="Kapoor B."/>
            <person name="Jenkins J."/>
            <person name="Schmutz J."/>
            <person name="Zhebentyayeva T."/>
            <person name="Kuelheim C."/>
            <person name="Coggeshall M."/>
            <person name="Heim C."/>
            <person name="Lasky J.R."/>
            <person name="Leites L."/>
            <person name="Islam-Faridi N."/>
            <person name="Romero-Severson J."/>
            <person name="DeLeo V.L."/>
            <person name="Lucas S.M."/>
            <person name="Lazic D."/>
            <person name="Gailing O."/>
            <person name="Carlson J."/>
            <person name="Staton M."/>
        </authorList>
    </citation>
    <scope>NUCLEOTIDE SEQUENCE [LARGE SCALE GENOMIC DNA]</scope>
    <source>
        <strain evidence="2">Pseudo-F2</strain>
    </source>
</reference>
<evidence type="ECO:0000313" key="2">
    <source>
        <dbReference type="EMBL" id="KAK4595051.1"/>
    </source>
</evidence>
<sequence length="107" mass="12714">MSPRESKQWDWRSEVKEKMKKAGPRGSIRELRDYTLIEGELYRRLPGGILSRCINKKEGKLRLDELHTQACGIAEKTSLYRRMQRMGYYWPNMNRMAATIQEKCQEC</sequence>
<accession>A0AAN7FPJ6</accession>
<evidence type="ECO:0000313" key="3">
    <source>
        <dbReference type="Proteomes" id="UP001324115"/>
    </source>
</evidence>
<dbReference type="AlphaFoldDB" id="A0AAN7FPJ6"/>
<keyword evidence="3" id="KW-1185">Reference proteome</keyword>
<comment type="caution">
    <text evidence="2">The sequence shown here is derived from an EMBL/GenBank/DDBJ whole genome shotgun (WGS) entry which is preliminary data.</text>
</comment>